<evidence type="ECO:0000256" key="11">
    <source>
        <dbReference type="SAM" id="MobiDB-lite"/>
    </source>
</evidence>
<feature type="region of interest" description="Disordered" evidence="11">
    <location>
        <begin position="1"/>
        <end position="31"/>
    </location>
</feature>
<name>A0A803KM70_CHEQI</name>
<dbReference type="EnsemblPlants" id="AUR62000126-RA">
    <property type="protein sequence ID" value="AUR62000126-RA:cds"/>
    <property type="gene ID" value="AUR62000126"/>
</dbReference>
<gene>
    <name evidence="13" type="primary">LOC110736225</name>
</gene>
<dbReference type="GeneID" id="110736225"/>
<proteinExistence type="inferred from homology"/>
<evidence type="ECO:0000256" key="7">
    <source>
        <dbReference type="ARBA" id="ARBA00022927"/>
    </source>
</evidence>
<evidence type="ECO:0000256" key="3">
    <source>
        <dbReference type="ARBA" id="ARBA00021257"/>
    </source>
</evidence>
<feature type="transmembrane region" description="Helical" evidence="12">
    <location>
        <begin position="159"/>
        <end position="178"/>
    </location>
</feature>
<keyword evidence="6" id="KW-0256">Endoplasmic reticulum</keyword>
<comment type="subcellular location">
    <subcellularLocation>
        <location evidence="1">Endoplasmic reticulum membrane</location>
        <topology evidence="1">Multi-pass membrane protein</topology>
    </subcellularLocation>
</comment>
<feature type="region of interest" description="Disordered" evidence="11">
    <location>
        <begin position="313"/>
        <end position="368"/>
    </location>
</feature>
<evidence type="ECO:0000256" key="9">
    <source>
        <dbReference type="ARBA" id="ARBA00023010"/>
    </source>
</evidence>
<evidence type="ECO:0000256" key="10">
    <source>
        <dbReference type="ARBA" id="ARBA00023136"/>
    </source>
</evidence>
<evidence type="ECO:0000313" key="13">
    <source>
        <dbReference type="EnsemblPlants" id="AUR62000126-RA:cds"/>
    </source>
</evidence>
<dbReference type="InterPro" id="IPR004728">
    <property type="entry name" value="Sec62"/>
</dbReference>
<keyword evidence="4" id="KW-0813">Transport</keyword>
<dbReference type="Pfam" id="PF03839">
    <property type="entry name" value="Sec62"/>
    <property type="match status" value="1"/>
</dbReference>
<organism evidence="13 14">
    <name type="scientific">Chenopodium quinoa</name>
    <name type="common">Quinoa</name>
    <dbReference type="NCBI Taxonomy" id="63459"/>
    <lineage>
        <taxon>Eukaryota</taxon>
        <taxon>Viridiplantae</taxon>
        <taxon>Streptophyta</taxon>
        <taxon>Embryophyta</taxon>
        <taxon>Tracheophyta</taxon>
        <taxon>Spermatophyta</taxon>
        <taxon>Magnoliopsida</taxon>
        <taxon>eudicotyledons</taxon>
        <taxon>Gunneridae</taxon>
        <taxon>Pentapetalae</taxon>
        <taxon>Caryophyllales</taxon>
        <taxon>Chenopodiaceae</taxon>
        <taxon>Chenopodioideae</taxon>
        <taxon>Atripliceae</taxon>
        <taxon>Chenopodium</taxon>
    </lineage>
</organism>
<evidence type="ECO:0000256" key="5">
    <source>
        <dbReference type="ARBA" id="ARBA00022692"/>
    </source>
</evidence>
<reference evidence="13" key="2">
    <citation type="submission" date="2021-03" db="UniProtKB">
        <authorList>
            <consortium name="EnsemblPlants"/>
        </authorList>
    </citation>
    <scope>IDENTIFICATION</scope>
</reference>
<dbReference type="GO" id="GO:0009555">
    <property type="term" value="P:pollen development"/>
    <property type="evidence" value="ECO:0007669"/>
    <property type="project" value="EnsemblPlants"/>
</dbReference>
<dbReference type="Gramene" id="AUR62000126-RA">
    <property type="protein sequence ID" value="AUR62000126-RA:cds"/>
    <property type="gene ID" value="AUR62000126"/>
</dbReference>
<feature type="compositionally biased region" description="Polar residues" evidence="11">
    <location>
        <begin position="313"/>
        <end position="326"/>
    </location>
</feature>
<feature type="compositionally biased region" description="Acidic residues" evidence="11">
    <location>
        <begin position="338"/>
        <end position="356"/>
    </location>
</feature>
<dbReference type="PANTHER" id="PTHR12443">
    <property type="entry name" value="TRANSLOCATION PROTEIN SEC62"/>
    <property type="match status" value="1"/>
</dbReference>
<dbReference type="Proteomes" id="UP000596660">
    <property type="component" value="Unplaced"/>
</dbReference>
<dbReference type="KEGG" id="cqi:110736225"/>
<reference evidence="13" key="1">
    <citation type="journal article" date="2017" name="Nature">
        <title>The genome of Chenopodium quinoa.</title>
        <authorList>
            <person name="Jarvis D.E."/>
            <person name="Ho Y.S."/>
            <person name="Lightfoot D.J."/>
            <person name="Schmoeckel S.M."/>
            <person name="Li B."/>
            <person name="Borm T.J.A."/>
            <person name="Ohyanagi H."/>
            <person name="Mineta K."/>
            <person name="Michell C.T."/>
            <person name="Saber N."/>
            <person name="Kharbatia N.M."/>
            <person name="Rupper R.R."/>
            <person name="Sharp A.R."/>
            <person name="Dally N."/>
            <person name="Boughton B.A."/>
            <person name="Woo Y.H."/>
            <person name="Gao G."/>
            <person name="Schijlen E.G.W.M."/>
            <person name="Guo X."/>
            <person name="Momin A.A."/>
            <person name="Negrao S."/>
            <person name="Al-Babili S."/>
            <person name="Gehring C."/>
            <person name="Roessner U."/>
            <person name="Jung C."/>
            <person name="Murphy K."/>
            <person name="Arold S.T."/>
            <person name="Gojobori T."/>
            <person name="van der Linden C.G."/>
            <person name="van Loo E.N."/>
            <person name="Jellen E.N."/>
            <person name="Maughan P.J."/>
            <person name="Tester M."/>
        </authorList>
    </citation>
    <scope>NUCLEOTIDE SEQUENCE [LARGE SCALE GENOMIC DNA]</scope>
    <source>
        <strain evidence="13">cv. PI 614886</strain>
    </source>
</reference>
<feature type="transmembrane region" description="Helical" evidence="12">
    <location>
        <begin position="184"/>
        <end position="214"/>
    </location>
</feature>
<dbReference type="AlphaFoldDB" id="A0A803KM70"/>
<keyword evidence="9" id="KW-0811">Translocation</keyword>
<keyword evidence="10 12" id="KW-0472">Membrane</keyword>
<feature type="compositionally biased region" description="Polar residues" evidence="11">
    <location>
        <begin position="15"/>
        <end position="24"/>
    </location>
</feature>
<dbReference type="OrthoDB" id="200187at2759"/>
<evidence type="ECO:0000256" key="1">
    <source>
        <dbReference type="ARBA" id="ARBA00004477"/>
    </source>
</evidence>
<keyword evidence="14" id="KW-1185">Reference proteome</keyword>
<sequence length="368" mass="41947">MKKAGADKKKVRRSSAGSLQSGGSDTPPRKQDVEKDVYLLFAEKVRDHKELESRWAVLQETRVEYFRGKDFVRFLKNHPEVRDILGSDSNLEAEDIADVLLKKNLIVRCDRVVKTLRPGKKKLSTWPAHLEIFPVQTFSDNDAFFVWTFIKRHPLWQTLLSFSWPVLTLAICLFPVYPHTAKLVVLYSCAGILLLILSILMLRATIFGALWIFLGKRVWIFPNILAEEATLSELFRFWPKKDEEDPPKWTSRLFYAVTSVVVILILRHHAPDEAARARYQRRVSNIIDDVLEWSPKLAISGIMKQQPEGVNVTDFQNESTSDSGSNFEVPPPPSSVDVDVDVGEEPVEETVEDIEDDKGQSQQHHGGV</sequence>
<evidence type="ECO:0000256" key="12">
    <source>
        <dbReference type="SAM" id="Phobius"/>
    </source>
</evidence>
<evidence type="ECO:0000256" key="8">
    <source>
        <dbReference type="ARBA" id="ARBA00022989"/>
    </source>
</evidence>
<evidence type="ECO:0000313" key="14">
    <source>
        <dbReference type="Proteomes" id="UP000596660"/>
    </source>
</evidence>
<evidence type="ECO:0000256" key="2">
    <source>
        <dbReference type="ARBA" id="ARBA00010604"/>
    </source>
</evidence>
<keyword evidence="5 12" id="KW-0812">Transmembrane</keyword>
<dbReference type="RefSeq" id="XP_021772086.1">
    <property type="nucleotide sequence ID" value="XM_021916394.1"/>
</dbReference>
<dbReference type="PANTHER" id="PTHR12443:SF9">
    <property type="entry name" value="TRANSLOCATION PROTEIN SEC62"/>
    <property type="match status" value="1"/>
</dbReference>
<evidence type="ECO:0000256" key="6">
    <source>
        <dbReference type="ARBA" id="ARBA00022824"/>
    </source>
</evidence>
<evidence type="ECO:0000256" key="4">
    <source>
        <dbReference type="ARBA" id="ARBA00022448"/>
    </source>
</evidence>
<keyword evidence="7" id="KW-0653">Protein transport</keyword>
<protein>
    <recommendedName>
        <fullName evidence="3">Translocation protein SEC62</fullName>
    </recommendedName>
</protein>
<comment type="similarity">
    <text evidence="2">Belongs to the SEC62 family.</text>
</comment>
<dbReference type="OMA" id="VYPHQCK"/>
<dbReference type="GO" id="GO:0031204">
    <property type="term" value="P:post-translational protein targeting to membrane, translocation"/>
    <property type="evidence" value="ECO:0007669"/>
    <property type="project" value="TreeGrafter"/>
</dbReference>
<dbReference type="GO" id="GO:0005789">
    <property type="term" value="C:endoplasmic reticulum membrane"/>
    <property type="evidence" value="ECO:0007669"/>
    <property type="project" value="UniProtKB-SubCell"/>
</dbReference>
<keyword evidence="8 12" id="KW-1133">Transmembrane helix</keyword>
<accession>A0A803KM70</accession>